<organism evidence="2 3">
    <name type="scientific">Candidatus Criblamydia sequanensis CRIB-18</name>
    <dbReference type="NCBI Taxonomy" id="1437425"/>
    <lineage>
        <taxon>Bacteria</taxon>
        <taxon>Pseudomonadati</taxon>
        <taxon>Chlamydiota</taxon>
        <taxon>Chlamydiia</taxon>
        <taxon>Parachlamydiales</taxon>
        <taxon>Candidatus Criblamydiaceae</taxon>
        <taxon>Candidatus Criblamydia</taxon>
    </lineage>
</organism>
<name>A0A090CYZ1_9BACT</name>
<proteinExistence type="predicted"/>
<evidence type="ECO:0000256" key="1">
    <source>
        <dbReference type="SAM" id="MobiDB-lite"/>
    </source>
</evidence>
<feature type="compositionally biased region" description="Basic and acidic residues" evidence="1">
    <location>
        <begin position="175"/>
        <end position="186"/>
    </location>
</feature>
<reference evidence="2" key="2">
    <citation type="submission" date="2014-09" db="EMBL/GenBank/DDBJ databases">
        <title>Criblamydia sequanensis harbors a mega-plasmid encoding arsenite resistance.</title>
        <authorList>
            <person name="Bertelli C."/>
            <person name="Goesmann A."/>
            <person name="Greub G."/>
        </authorList>
    </citation>
    <scope>NUCLEOTIDE SEQUENCE [LARGE SCALE GENOMIC DNA]</scope>
    <source>
        <strain evidence="2">CRIB-18</strain>
    </source>
</reference>
<dbReference type="STRING" id="1437425.CSEC_1209"/>
<feature type="region of interest" description="Disordered" evidence="1">
    <location>
        <begin position="1"/>
        <end position="28"/>
    </location>
</feature>
<dbReference type="Proteomes" id="UP000031552">
    <property type="component" value="Unassembled WGS sequence"/>
</dbReference>
<evidence type="ECO:0000313" key="2">
    <source>
        <dbReference type="EMBL" id="CDR34032.1"/>
    </source>
</evidence>
<feature type="compositionally biased region" description="Basic and acidic residues" evidence="1">
    <location>
        <begin position="211"/>
        <end position="227"/>
    </location>
</feature>
<protein>
    <submittedName>
        <fullName evidence="2">Uncharacterized protein</fullName>
    </submittedName>
</protein>
<dbReference type="EMBL" id="CCEJ010000005">
    <property type="protein sequence ID" value="CDR34032.1"/>
    <property type="molecule type" value="Genomic_DNA"/>
</dbReference>
<feature type="compositionally biased region" description="Basic and acidic residues" evidence="1">
    <location>
        <begin position="243"/>
        <end position="259"/>
    </location>
</feature>
<accession>A0A090CYZ1</accession>
<comment type="caution">
    <text evidence="2">The sequence shown here is derived from an EMBL/GenBank/DDBJ whole genome shotgun (WGS) entry which is preliminary data.</text>
</comment>
<keyword evidence="3" id="KW-1185">Reference proteome</keyword>
<dbReference type="AlphaFoldDB" id="A0A090CYZ1"/>
<gene>
    <name evidence="2" type="ORF">CSEC_1209</name>
</gene>
<feature type="compositionally biased region" description="Basic and acidic residues" evidence="1">
    <location>
        <begin position="146"/>
        <end position="155"/>
    </location>
</feature>
<evidence type="ECO:0000313" key="3">
    <source>
        <dbReference type="Proteomes" id="UP000031552"/>
    </source>
</evidence>
<dbReference type="RefSeq" id="WP_041017588.1">
    <property type="nucleotide sequence ID" value="NZ_CCEJ010000005.1"/>
</dbReference>
<reference evidence="2" key="1">
    <citation type="submission" date="2013-12" db="EMBL/GenBank/DDBJ databases">
        <authorList>
            <person name="Linke B."/>
        </authorList>
    </citation>
    <scope>NUCLEOTIDE SEQUENCE [LARGE SCALE GENOMIC DNA]</scope>
    <source>
        <strain evidence="2">CRIB-18</strain>
    </source>
</reference>
<feature type="region of interest" description="Disordered" evidence="1">
    <location>
        <begin position="209"/>
        <end position="274"/>
    </location>
</feature>
<feature type="region of interest" description="Disordered" evidence="1">
    <location>
        <begin position="146"/>
        <end position="186"/>
    </location>
</feature>
<sequence>MARFSSIQGSGIPDIPPSTISEASAPKGSGKVTVHFLSKNGLSDLGSQNLVDIKIKEAKTPEKIHKYMNENRDYVLQYGENEFKFSESLQSKIQGKAINEIKIKNANGQVRVLKGSSVKIGTMTGEESRYLSQALEKILNQALEKKLMDENERIKSSTKFGKSKEKEAQTPASSDKPDPDSLYKEKRITVKSQTLKDSLANQSELEAWAKASREAREKEKENEREFNIRQIVQNSVKSYAQKKTREKEENRKGEIKQEPHPLTPEVKKSPRSKS</sequence>